<comment type="function">
    <text evidence="3">A probable RNA chaperone. Forms a complex with KhpB which binds to cellular RNA and controls its expression. Plays a role in peptidoglycan (PG) homeostasis and cell length regulation.</text>
</comment>
<keyword evidence="1 3" id="KW-0963">Cytoplasm</keyword>
<accession>A0A2H0B7E3</accession>
<keyword evidence="3" id="KW-0143">Chaperone</keyword>
<dbReference type="AlphaFoldDB" id="A0A2H0B7E3"/>
<proteinExistence type="inferred from homology"/>
<dbReference type="HAMAP" id="MF_00088">
    <property type="entry name" value="KhpA"/>
    <property type="match status" value="1"/>
</dbReference>
<comment type="subcellular location">
    <subcellularLocation>
        <location evidence="3">Cytoplasm</location>
    </subcellularLocation>
</comment>
<protein>
    <recommendedName>
        <fullName evidence="3">RNA-binding protein KhpA</fullName>
    </recommendedName>
    <alternativeName>
        <fullName evidence="3">KH-domain protein A</fullName>
    </alternativeName>
</protein>
<evidence type="ECO:0000313" key="4">
    <source>
        <dbReference type="EMBL" id="PIP52848.1"/>
    </source>
</evidence>
<reference evidence="4 5" key="1">
    <citation type="submission" date="2017-09" db="EMBL/GenBank/DDBJ databases">
        <title>Depth-based differentiation of microbial function through sediment-hosted aquifers and enrichment of novel symbionts in the deep terrestrial subsurface.</title>
        <authorList>
            <person name="Probst A.J."/>
            <person name="Ladd B."/>
            <person name="Jarett J.K."/>
            <person name="Geller-Mcgrath D.E."/>
            <person name="Sieber C.M."/>
            <person name="Emerson J.B."/>
            <person name="Anantharaman K."/>
            <person name="Thomas B.C."/>
            <person name="Malmstrom R."/>
            <person name="Stieglmeier M."/>
            <person name="Klingl A."/>
            <person name="Woyke T."/>
            <person name="Ryan C.M."/>
            <person name="Banfield J.F."/>
        </authorList>
    </citation>
    <scope>NUCLEOTIDE SEQUENCE [LARGE SCALE GENOMIC DNA]</scope>
    <source>
        <strain evidence="4">CG23_combo_of_CG06-09_8_20_14_all_34_8</strain>
    </source>
</reference>
<dbReference type="GO" id="GO:0009252">
    <property type="term" value="P:peptidoglycan biosynthetic process"/>
    <property type="evidence" value="ECO:0007669"/>
    <property type="project" value="UniProtKB-UniRule"/>
</dbReference>
<dbReference type="GO" id="GO:0003723">
    <property type="term" value="F:RNA binding"/>
    <property type="evidence" value="ECO:0007669"/>
    <property type="project" value="UniProtKB-UniRule"/>
</dbReference>
<dbReference type="InterPro" id="IPR015946">
    <property type="entry name" value="KH_dom-like_a/b"/>
</dbReference>
<dbReference type="SUPFAM" id="SSF54814">
    <property type="entry name" value="Prokaryotic type KH domain (KH-domain type II)"/>
    <property type="match status" value="1"/>
</dbReference>
<comment type="subunit">
    <text evidence="3">Forms a complex with KhpB.</text>
</comment>
<evidence type="ECO:0000256" key="1">
    <source>
        <dbReference type="ARBA" id="ARBA00022490"/>
    </source>
</evidence>
<gene>
    <name evidence="3" type="primary">khpA</name>
    <name evidence="4" type="ORF">COX08_04190</name>
</gene>
<dbReference type="InterPro" id="IPR020627">
    <property type="entry name" value="KhpA"/>
</dbReference>
<dbReference type="GO" id="GO:0008360">
    <property type="term" value="P:regulation of cell shape"/>
    <property type="evidence" value="ECO:0007669"/>
    <property type="project" value="UniProtKB-KW"/>
</dbReference>
<sequence>MEKLLHFLLENIVDHPEDIVINQYENDYGVTVLEASVHPEDMGKVIGKEGKIISAIRKILKVKAIKSGIHFQFTLLESAPLS</sequence>
<evidence type="ECO:0000313" key="5">
    <source>
        <dbReference type="Proteomes" id="UP000229459"/>
    </source>
</evidence>
<keyword evidence="3" id="KW-0133">Cell shape</keyword>
<dbReference type="Proteomes" id="UP000229459">
    <property type="component" value="Unassembled WGS sequence"/>
</dbReference>
<dbReference type="GO" id="GO:0071555">
    <property type="term" value="P:cell wall organization"/>
    <property type="evidence" value="ECO:0007669"/>
    <property type="project" value="UniProtKB-KW"/>
</dbReference>
<keyword evidence="3" id="KW-0961">Cell wall biogenesis/degradation</keyword>
<keyword evidence="2 3" id="KW-0694">RNA-binding</keyword>
<dbReference type="CDD" id="cd22533">
    <property type="entry name" value="KH-II_YlqC-like"/>
    <property type="match status" value="1"/>
</dbReference>
<dbReference type="EMBL" id="PCSR01000099">
    <property type="protein sequence ID" value="PIP52848.1"/>
    <property type="molecule type" value="Genomic_DNA"/>
</dbReference>
<evidence type="ECO:0000256" key="3">
    <source>
        <dbReference type="HAMAP-Rule" id="MF_00088"/>
    </source>
</evidence>
<dbReference type="Pfam" id="PF13083">
    <property type="entry name" value="KH_KhpA-B"/>
    <property type="match status" value="1"/>
</dbReference>
<comment type="similarity">
    <text evidence="3">Belongs to the KhpA RNA-binding protein family.</text>
</comment>
<evidence type="ECO:0000256" key="2">
    <source>
        <dbReference type="ARBA" id="ARBA00022884"/>
    </source>
</evidence>
<dbReference type="InterPro" id="IPR009019">
    <property type="entry name" value="KH_sf_prok-type"/>
</dbReference>
<dbReference type="Gene3D" id="3.30.300.20">
    <property type="match status" value="1"/>
</dbReference>
<dbReference type="PANTHER" id="PTHR34654">
    <property type="entry name" value="UPF0109 PROTEIN SCO5592"/>
    <property type="match status" value="1"/>
</dbReference>
<comment type="caution">
    <text evidence="4">The sequence shown here is derived from an EMBL/GenBank/DDBJ whole genome shotgun (WGS) entry which is preliminary data.</text>
</comment>
<organism evidence="4 5">
    <name type="scientific">Candidatus Beckwithbacteria bacterium CG23_combo_of_CG06-09_8_20_14_all_34_8</name>
    <dbReference type="NCBI Taxonomy" id="1974497"/>
    <lineage>
        <taxon>Bacteria</taxon>
        <taxon>Candidatus Beckwithiibacteriota</taxon>
    </lineage>
</organism>
<dbReference type="PANTHER" id="PTHR34654:SF1">
    <property type="entry name" value="RNA-BINDING PROTEIN KHPA"/>
    <property type="match status" value="1"/>
</dbReference>
<dbReference type="GO" id="GO:0005737">
    <property type="term" value="C:cytoplasm"/>
    <property type="evidence" value="ECO:0007669"/>
    <property type="project" value="UniProtKB-SubCell"/>
</dbReference>
<name>A0A2H0B7E3_9BACT</name>